<dbReference type="GO" id="GO:0033721">
    <property type="term" value="F:aldehyde dehydrogenase (NADP+) activity"/>
    <property type="evidence" value="ECO:0007669"/>
    <property type="project" value="UniProtKB-EC"/>
</dbReference>
<dbReference type="SUPFAM" id="SSF53720">
    <property type="entry name" value="ALDH-like"/>
    <property type="match status" value="1"/>
</dbReference>
<dbReference type="PANTHER" id="PTHR43353:SF3">
    <property type="entry name" value="ALDEHYDE DEHYDROGENASE-RELATED"/>
    <property type="match status" value="1"/>
</dbReference>
<sequence>MTIPDTTAEEVDRIVARAAEASSAWARTAPTERARVMRALAGALDGAGPGLIDVAAEETHLTETRLTAELVRTTFQLRFLADEIVRGQWLDACIDHADPDWPMGAPRPDLRRVRIAVGPVVVFAAGNFPFAFSVAGGDTASALAAGSAVVLKVHPGHPRLSAETARVIDEVASAAGAPDALVQTVFGTEAGARVLRAPQIAAGAFTGSISGGRALFDIAAARPEPIPFFGELGSVNPAFVAPGAARARAGEIADGFVASVTGSAGQLCTKPGLLFVPADSELPAILTDAVLPDGVPMLNDAMRAGFARRLGALADHPDVVVANGVVDAASASPTPVLLRVGVDQVVADLETLTGEVFGPAALVVEYDDESVLPALAARLEGQLTASLFADPDDALAADLLPVLSGRAGRVLWNQWPTGVSVTHAQHHGGPYPATTAPATTSVGAAAITRFTRPVAYQNVPDALLPEPLRESNPWGVPRVVDGVLTTH</sequence>
<evidence type="ECO:0000256" key="1">
    <source>
        <dbReference type="ARBA" id="ARBA00023002"/>
    </source>
</evidence>
<accession>A0ABU0TU76</accession>
<dbReference type="RefSeq" id="WP_307481009.1">
    <property type="nucleotide sequence ID" value="NZ_JAUTBF010000001.1"/>
</dbReference>
<proteinExistence type="predicted"/>
<dbReference type="InterPro" id="IPR016163">
    <property type="entry name" value="Ald_DH_C"/>
</dbReference>
<comment type="caution">
    <text evidence="3">The sequence shown here is derived from an EMBL/GenBank/DDBJ whole genome shotgun (WGS) entry which is preliminary data.</text>
</comment>
<dbReference type="Gene3D" id="3.40.605.10">
    <property type="entry name" value="Aldehyde Dehydrogenase, Chain A, domain 1"/>
    <property type="match status" value="1"/>
</dbReference>
<dbReference type="EMBL" id="JAUTBF010000001">
    <property type="protein sequence ID" value="MDQ1122507.1"/>
    <property type="molecule type" value="Genomic_DNA"/>
</dbReference>
<dbReference type="InterPro" id="IPR050740">
    <property type="entry name" value="Aldehyde_DH_Superfamily"/>
</dbReference>
<gene>
    <name evidence="3" type="ORF">QE412_001080</name>
</gene>
<dbReference type="Proteomes" id="UP001226691">
    <property type="component" value="Unassembled WGS sequence"/>
</dbReference>
<dbReference type="InterPro" id="IPR015590">
    <property type="entry name" value="Aldehyde_DH_dom"/>
</dbReference>
<dbReference type="EC" id="1.2.1.4" evidence="3"/>
<organism evidence="3 4">
    <name type="scientific">Microbacterium trichothecenolyticum</name>
    <name type="common">Aureobacterium trichothecenolyticum</name>
    <dbReference type="NCBI Taxonomy" id="69370"/>
    <lineage>
        <taxon>Bacteria</taxon>
        <taxon>Bacillati</taxon>
        <taxon>Actinomycetota</taxon>
        <taxon>Actinomycetes</taxon>
        <taxon>Micrococcales</taxon>
        <taxon>Microbacteriaceae</taxon>
        <taxon>Microbacterium</taxon>
    </lineage>
</organism>
<dbReference type="Gene3D" id="3.40.309.10">
    <property type="entry name" value="Aldehyde Dehydrogenase, Chain A, domain 2"/>
    <property type="match status" value="1"/>
</dbReference>
<feature type="domain" description="Aldehyde dehydrogenase" evidence="2">
    <location>
        <begin position="2"/>
        <end position="279"/>
    </location>
</feature>
<keyword evidence="4" id="KW-1185">Reference proteome</keyword>
<dbReference type="InterPro" id="IPR016161">
    <property type="entry name" value="Ald_DH/histidinol_DH"/>
</dbReference>
<reference evidence="3 4" key="1">
    <citation type="submission" date="2023-07" db="EMBL/GenBank/DDBJ databases">
        <title>Functional and genomic diversity of the sorghum phyllosphere microbiome.</title>
        <authorList>
            <person name="Shade A."/>
        </authorList>
    </citation>
    <scope>NUCLEOTIDE SEQUENCE [LARGE SCALE GENOMIC DNA]</scope>
    <source>
        <strain evidence="3 4">SORGH_AS_1207</strain>
    </source>
</reference>
<name>A0ABU0TU76_MICTR</name>
<dbReference type="InterPro" id="IPR016162">
    <property type="entry name" value="Ald_DH_N"/>
</dbReference>
<dbReference type="Pfam" id="PF00171">
    <property type="entry name" value="Aldedh"/>
    <property type="match status" value="1"/>
</dbReference>
<evidence type="ECO:0000259" key="2">
    <source>
        <dbReference type="Pfam" id="PF00171"/>
    </source>
</evidence>
<dbReference type="PANTHER" id="PTHR43353">
    <property type="entry name" value="SUCCINATE-SEMIALDEHYDE DEHYDROGENASE, MITOCHONDRIAL"/>
    <property type="match status" value="1"/>
</dbReference>
<evidence type="ECO:0000313" key="4">
    <source>
        <dbReference type="Proteomes" id="UP001226691"/>
    </source>
</evidence>
<keyword evidence="1 3" id="KW-0560">Oxidoreductase</keyword>
<protein>
    <submittedName>
        <fullName evidence="3">NADP-dependent aldehyde dehydrogenase</fullName>
        <ecNumber evidence="3">1.2.1.4</ecNumber>
    </submittedName>
</protein>
<evidence type="ECO:0000313" key="3">
    <source>
        <dbReference type="EMBL" id="MDQ1122507.1"/>
    </source>
</evidence>